<evidence type="ECO:0000256" key="4">
    <source>
        <dbReference type="ARBA" id="ARBA00022982"/>
    </source>
</evidence>
<dbReference type="EMBL" id="CP106753">
    <property type="protein sequence ID" value="UXY13978.1"/>
    <property type="molecule type" value="Genomic_DNA"/>
</dbReference>
<feature type="transmembrane region" description="Helical" evidence="7">
    <location>
        <begin position="92"/>
        <end position="112"/>
    </location>
</feature>
<dbReference type="RefSeq" id="WP_263123276.1">
    <property type="nucleotide sequence ID" value="NZ_CP106753.1"/>
</dbReference>
<sequence>MAKKLQDIPVTVIHETKDGEYEEVKLYAKHKKIYPRWINGFWNKWRIFFVLATQLFFYGMPWLTFNDRQALLFDLANRKFYILNLVFLPQDFIYLTALLIACALGLFAWTTIGGRLWCGYACPQTVYTEIFLWTEKWIEGDRMQRIKLDNGPNDARKIGLKTAKHTVWIVFSLWTGFTFVGYFTPIRELWQAMFSLGLGPWETFWILFYGFATYGNAGWMREQVCKYMCPYARFQSVMFDADTLIVSYDAERGEPRGSRKKGEDHKAAGKGDCIDCKMCVQVCPVGIDIRDGLQYECIGCTACIDACDEIMDKMHYPRGLIRYTTQNALEHKYPETAFWSRLKRPRVVLYAILIGIVLAVTVVSLALRQPLKVNIARDRAVLVRETDDGWLENSYRLQIENADEHSHIYVIEPAGLQGLRAQVEGGNRIEVASTGIAEVGVRLQVPPGSATPGTHPVRLRVRALDRPDIATEEQLTFISR</sequence>
<keyword evidence="10" id="KW-1185">Reference proteome</keyword>
<keyword evidence="6" id="KW-0411">Iron-sulfur</keyword>
<dbReference type="Pfam" id="PF11614">
    <property type="entry name" value="FixG_C"/>
    <property type="match status" value="1"/>
</dbReference>
<evidence type="ECO:0000256" key="3">
    <source>
        <dbReference type="ARBA" id="ARBA00022723"/>
    </source>
</evidence>
<dbReference type="InterPro" id="IPR017896">
    <property type="entry name" value="4Fe4S_Fe-S-bd"/>
</dbReference>
<dbReference type="InterPro" id="IPR013783">
    <property type="entry name" value="Ig-like_fold"/>
</dbReference>
<keyword evidence="5" id="KW-0408">Iron</keyword>
<evidence type="ECO:0000259" key="8">
    <source>
        <dbReference type="PROSITE" id="PS51379"/>
    </source>
</evidence>
<dbReference type="Proteomes" id="UP001061302">
    <property type="component" value="Chromosome"/>
</dbReference>
<evidence type="ECO:0000313" key="9">
    <source>
        <dbReference type="EMBL" id="UXY13978.1"/>
    </source>
</evidence>
<evidence type="ECO:0000313" key="10">
    <source>
        <dbReference type="Proteomes" id="UP001061302"/>
    </source>
</evidence>
<dbReference type="SUPFAM" id="SSF54862">
    <property type="entry name" value="4Fe-4S ferredoxins"/>
    <property type="match status" value="1"/>
</dbReference>
<keyword evidence="2" id="KW-0004">4Fe-4S</keyword>
<dbReference type="PROSITE" id="PS51379">
    <property type="entry name" value="4FE4S_FER_2"/>
    <property type="match status" value="1"/>
</dbReference>
<evidence type="ECO:0000256" key="1">
    <source>
        <dbReference type="ARBA" id="ARBA00022448"/>
    </source>
</evidence>
<keyword evidence="7" id="KW-1133">Transmembrane helix</keyword>
<dbReference type="Pfam" id="PF13746">
    <property type="entry name" value="Fer4_18"/>
    <property type="match status" value="1"/>
</dbReference>
<dbReference type="NCBIfam" id="TIGR02745">
    <property type="entry name" value="ccoG_rdxA_fixG"/>
    <property type="match status" value="1"/>
</dbReference>
<feature type="domain" description="4Fe-4S ferredoxin-type" evidence="8">
    <location>
        <begin position="264"/>
        <end position="292"/>
    </location>
</feature>
<evidence type="ECO:0000256" key="2">
    <source>
        <dbReference type="ARBA" id="ARBA00022485"/>
    </source>
</evidence>
<proteinExistence type="predicted"/>
<name>A0ABY6DPZ1_9NEIS</name>
<evidence type="ECO:0000256" key="5">
    <source>
        <dbReference type="ARBA" id="ARBA00023004"/>
    </source>
</evidence>
<keyword evidence="7" id="KW-0472">Membrane</keyword>
<reference evidence="9" key="1">
    <citation type="submission" date="2022-10" db="EMBL/GenBank/DDBJ databases">
        <title>Chitiniphilus purpureus sp. nov., a novel chitin-degrading bacterium isolated from crawfish pond sediment.</title>
        <authorList>
            <person name="Li K."/>
        </authorList>
    </citation>
    <scope>NUCLEOTIDE SEQUENCE</scope>
    <source>
        <strain evidence="9">CD1</strain>
    </source>
</reference>
<protein>
    <submittedName>
        <fullName evidence="9">Cytochrome c oxidase accessory protein CcoG</fullName>
    </submittedName>
</protein>
<feature type="transmembrane region" description="Helical" evidence="7">
    <location>
        <begin position="347"/>
        <end position="367"/>
    </location>
</feature>
<dbReference type="InterPro" id="IPR014116">
    <property type="entry name" value="Cyt_c_oxidase_cbb3_FixG"/>
</dbReference>
<dbReference type="InterPro" id="IPR051684">
    <property type="entry name" value="Electron_Trans/Redox"/>
</dbReference>
<keyword evidence="7" id="KW-0812">Transmembrane</keyword>
<organism evidence="9 10">
    <name type="scientific">Chitiniphilus purpureus</name>
    <dbReference type="NCBI Taxonomy" id="2981137"/>
    <lineage>
        <taxon>Bacteria</taxon>
        <taxon>Pseudomonadati</taxon>
        <taxon>Pseudomonadota</taxon>
        <taxon>Betaproteobacteria</taxon>
        <taxon>Neisseriales</taxon>
        <taxon>Chitinibacteraceae</taxon>
        <taxon>Chitiniphilus</taxon>
    </lineage>
</organism>
<dbReference type="InterPro" id="IPR032879">
    <property type="entry name" value="FixG_C"/>
</dbReference>
<dbReference type="Gene3D" id="2.60.40.10">
    <property type="entry name" value="Immunoglobulins"/>
    <property type="match status" value="1"/>
</dbReference>
<feature type="transmembrane region" description="Helical" evidence="7">
    <location>
        <begin position="45"/>
        <end position="65"/>
    </location>
</feature>
<dbReference type="Pfam" id="PF12801">
    <property type="entry name" value="Fer4_5"/>
    <property type="match status" value="1"/>
</dbReference>
<keyword evidence="3" id="KW-0479">Metal-binding</keyword>
<dbReference type="InterPro" id="IPR017900">
    <property type="entry name" value="4Fe4S_Fe_S_CS"/>
</dbReference>
<dbReference type="PANTHER" id="PTHR30176:SF3">
    <property type="entry name" value="FERREDOXIN-TYPE PROTEIN NAPH"/>
    <property type="match status" value="1"/>
</dbReference>
<dbReference type="InterPro" id="IPR009051">
    <property type="entry name" value="Helical_ferredxn"/>
</dbReference>
<gene>
    <name evidence="9" type="primary">ccoG</name>
    <name evidence="9" type="ORF">N8I74_11660</name>
</gene>
<accession>A0ABY6DPZ1</accession>
<dbReference type="PANTHER" id="PTHR30176">
    <property type="entry name" value="FERREDOXIN-TYPE PROTEIN NAPH"/>
    <property type="match status" value="1"/>
</dbReference>
<dbReference type="PROSITE" id="PS00198">
    <property type="entry name" value="4FE4S_FER_1"/>
    <property type="match status" value="1"/>
</dbReference>
<feature type="transmembrane region" description="Helical" evidence="7">
    <location>
        <begin position="166"/>
        <end position="183"/>
    </location>
</feature>
<dbReference type="Gene3D" id="1.10.1060.10">
    <property type="entry name" value="Alpha-helical ferredoxin"/>
    <property type="match status" value="1"/>
</dbReference>
<evidence type="ECO:0000256" key="6">
    <source>
        <dbReference type="ARBA" id="ARBA00023014"/>
    </source>
</evidence>
<keyword evidence="1" id="KW-0813">Transport</keyword>
<keyword evidence="4" id="KW-0249">Electron transport</keyword>
<evidence type="ECO:0000256" key="7">
    <source>
        <dbReference type="SAM" id="Phobius"/>
    </source>
</evidence>